<accession>A0A812IHS0</accession>
<evidence type="ECO:0000313" key="8">
    <source>
        <dbReference type="Proteomes" id="UP000604046"/>
    </source>
</evidence>
<evidence type="ECO:0000256" key="4">
    <source>
        <dbReference type="ARBA" id="ARBA00023242"/>
    </source>
</evidence>
<dbReference type="Pfam" id="PF07500">
    <property type="entry name" value="TFIIS_M"/>
    <property type="match status" value="1"/>
</dbReference>
<keyword evidence="2" id="KW-0863">Zinc-finger</keyword>
<dbReference type="AlphaFoldDB" id="A0A812IHS0"/>
<dbReference type="GO" id="GO:0006351">
    <property type="term" value="P:DNA-templated transcription"/>
    <property type="evidence" value="ECO:0007669"/>
    <property type="project" value="InterPro"/>
</dbReference>
<dbReference type="Gene3D" id="1.10.472.30">
    <property type="entry name" value="Transcription elongation factor S-II, central domain"/>
    <property type="match status" value="1"/>
</dbReference>
<feature type="region of interest" description="Disordered" evidence="5">
    <location>
        <begin position="1"/>
        <end position="27"/>
    </location>
</feature>
<dbReference type="EMBL" id="CAJNDS010000290">
    <property type="protein sequence ID" value="CAE7039197.1"/>
    <property type="molecule type" value="Genomic_DNA"/>
</dbReference>
<keyword evidence="4" id="KW-0539">Nucleus</keyword>
<gene>
    <name evidence="7" type="primary">TFIIS</name>
    <name evidence="7" type="ORF">SNAT2548_LOCUS4664</name>
</gene>
<dbReference type="Gene3D" id="2.20.25.10">
    <property type="match status" value="1"/>
</dbReference>
<evidence type="ECO:0000256" key="3">
    <source>
        <dbReference type="ARBA" id="ARBA00022833"/>
    </source>
</evidence>
<evidence type="ECO:0000259" key="6">
    <source>
        <dbReference type="PROSITE" id="PS51321"/>
    </source>
</evidence>
<keyword evidence="3" id="KW-0862">Zinc</keyword>
<dbReference type="PANTHER" id="PTHR11477:SF0">
    <property type="entry name" value="IP08861P-RELATED"/>
    <property type="match status" value="1"/>
</dbReference>
<feature type="domain" description="TFIIS central" evidence="6">
    <location>
        <begin position="34"/>
        <end position="156"/>
    </location>
</feature>
<dbReference type="SMART" id="SM00510">
    <property type="entry name" value="TFS2M"/>
    <property type="match status" value="1"/>
</dbReference>
<feature type="compositionally biased region" description="Polar residues" evidence="5">
    <location>
        <begin position="1"/>
        <end position="12"/>
    </location>
</feature>
<dbReference type="InterPro" id="IPR003618">
    <property type="entry name" value="TFIIS_cen_dom"/>
</dbReference>
<proteinExistence type="predicted"/>
<evidence type="ECO:0000256" key="2">
    <source>
        <dbReference type="ARBA" id="ARBA00022771"/>
    </source>
</evidence>
<dbReference type="PROSITE" id="PS51321">
    <property type="entry name" value="TFIIS_CENTRAL"/>
    <property type="match status" value="1"/>
</dbReference>
<name>A0A812IHS0_9DINO</name>
<evidence type="ECO:0000313" key="7">
    <source>
        <dbReference type="EMBL" id="CAE7039197.1"/>
    </source>
</evidence>
<organism evidence="7 8">
    <name type="scientific">Symbiodinium natans</name>
    <dbReference type="NCBI Taxonomy" id="878477"/>
    <lineage>
        <taxon>Eukaryota</taxon>
        <taxon>Sar</taxon>
        <taxon>Alveolata</taxon>
        <taxon>Dinophyceae</taxon>
        <taxon>Suessiales</taxon>
        <taxon>Symbiodiniaceae</taxon>
        <taxon>Symbiodinium</taxon>
    </lineage>
</organism>
<evidence type="ECO:0000256" key="5">
    <source>
        <dbReference type="SAM" id="MobiDB-lite"/>
    </source>
</evidence>
<keyword evidence="1" id="KW-0479">Metal-binding</keyword>
<dbReference type="PANTHER" id="PTHR11477">
    <property type="entry name" value="TRANSCRIPTION FACTOR S-II ZINC FINGER DOMAIN-CONTAINING PROTEIN"/>
    <property type="match status" value="1"/>
</dbReference>
<dbReference type="SUPFAM" id="SSF46942">
    <property type="entry name" value="Elongation factor TFIIS domain 2"/>
    <property type="match status" value="1"/>
</dbReference>
<protein>
    <submittedName>
        <fullName evidence="7">TFIIS protein</fullName>
    </submittedName>
</protein>
<dbReference type="GO" id="GO:0008270">
    <property type="term" value="F:zinc ion binding"/>
    <property type="evidence" value="ECO:0007669"/>
    <property type="project" value="UniProtKB-KW"/>
</dbReference>
<reference evidence="7" key="1">
    <citation type="submission" date="2021-02" db="EMBL/GenBank/DDBJ databases">
        <authorList>
            <person name="Dougan E. K."/>
            <person name="Rhodes N."/>
            <person name="Thang M."/>
            <person name="Chan C."/>
        </authorList>
    </citation>
    <scope>NUCLEOTIDE SEQUENCE</scope>
</reference>
<dbReference type="Proteomes" id="UP000604046">
    <property type="component" value="Unassembled WGS sequence"/>
</dbReference>
<dbReference type="InterPro" id="IPR036575">
    <property type="entry name" value="TFIIS_cen_dom_sf"/>
</dbReference>
<dbReference type="GO" id="GO:0005634">
    <property type="term" value="C:nucleus"/>
    <property type="evidence" value="ECO:0007669"/>
    <property type="project" value="TreeGrafter"/>
</dbReference>
<evidence type="ECO:0000256" key="1">
    <source>
        <dbReference type="ARBA" id="ARBA00022723"/>
    </source>
</evidence>
<sequence>MRSRSRSPVSSTAREEGDSVGSAELAAVPSLSNQRQLVVRKLEAALEAASKRQNAQNPAATVAKASALRLAARMEALLHQKLDGRRYLSQARSLLYNLKDDSNFEFSESLLSGQLDLHRLPEISAEEMASSSRNAQRAQLRQEALAETSLRPSGVVSTDRFRCGRCHGTETTYVQNFAVESCVRSGGEPVETTVAFVTCLACHHTWTERSGFA</sequence>
<dbReference type="OrthoDB" id="44867at2759"/>
<keyword evidence="8" id="KW-1185">Reference proteome</keyword>
<comment type="caution">
    <text evidence="7">The sequence shown here is derived from an EMBL/GenBank/DDBJ whole genome shotgun (WGS) entry which is preliminary data.</text>
</comment>